<dbReference type="CDD" id="cd02901">
    <property type="entry name" value="Macro_Poa1p-like"/>
    <property type="match status" value="1"/>
</dbReference>
<dbReference type="EMBL" id="BA000045">
    <property type="protein sequence ID" value="BAC91312.1"/>
    <property type="molecule type" value="Genomic_DNA"/>
</dbReference>
<accession>Q7NG03</accession>
<dbReference type="PANTHER" id="PTHR12521:SF0">
    <property type="entry name" value="ADP-RIBOSE GLYCOHYDROLASE OARD1"/>
    <property type="match status" value="1"/>
</dbReference>
<comment type="catalytic activity">
    <reaction evidence="1">
        <text>an N-(ADP-alpha-D-ribosyl)-thymidine in DNA + H2O = a thymidine in DNA + ADP-D-ribose</text>
        <dbReference type="Rhea" id="RHEA:71655"/>
        <dbReference type="Rhea" id="RHEA-COMP:13556"/>
        <dbReference type="Rhea" id="RHEA-COMP:18051"/>
        <dbReference type="ChEBI" id="CHEBI:15377"/>
        <dbReference type="ChEBI" id="CHEBI:57967"/>
        <dbReference type="ChEBI" id="CHEBI:137386"/>
        <dbReference type="ChEBI" id="CHEBI:191199"/>
    </reaction>
    <physiologicalReaction direction="left-to-right" evidence="1">
        <dbReference type="Rhea" id="RHEA:71656"/>
    </physiologicalReaction>
</comment>
<dbReference type="EnsemblBacteria" id="BAC91312">
    <property type="protein sequence ID" value="BAC91312"/>
    <property type="gene ID" value="BAC91312"/>
</dbReference>
<proteinExistence type="predicted"/>
<dbReference type="SUPFAM" id="SSF52949">
    <property type="entry name" value="Macro domain-like"/>
    <property type="match status" value="1"/>
</dbReference>
<dbReference type="AlphaFoldDB" id="Q7NG03"/>
<dbReference type="Pfam" id="PF01661">
    <property type="entry name" value="Macro"/>
    <property type="match status" value="1"/>
</dbReference>
<evidence type="ECO:0000256" key="1">
    <source>
        <dbReference type="ARBA" id="ARBA00035885"/>
    </source>
</evidence>
<dbReference type="GO" id="GO:0047407">
    <property type="term" value="F:ADP-ribosyl-[dinitrogen reductase] hydrolase activity"/>
    <property type="evidence" value="ECO:0000318"/>
    <property type="project" value="GO_Central"/>
</dbReference>
<reference evidence="3 4" key="2">
    <citation type="journal article" date="2003" name="DNA Res.">
        <title>Complete genome structure of Gloeobacter violaceus PCC 7421, a cyanobacterium that lacks thylakoids (supplement).</title>
        <authorList>
            <person name="Nakamura Y."/>
            <person name="Kaneko T."/>
            <person name="Sato S."/>
            <person name="Mimuro M."/>
            <person name="Miyashita H."/>
            <person name="Tsuchiya T."/>
            <person name="Sasamoto S."/>
            <person name="Watanabe A."/>
            <person name="Kawashima K."/>
            <person name="Kishida Y."/>
            <person name="Kiyokawa C."/>
            <person name="Kohara M."/>
            <person name="Matsumoto M."/>
            <person name="Matsuno A."/>
            <person name="Nakazaki N."/>
            <person name="Shimpo S."/>
            <person name="Takeuchi C."/>
            <person name="Yamada M."/>
            <person name="Tabata S."/>
        </authorList>
    </citation>
    <scope>NUCLEOTIDE SEQUENCE [LARGE SCALE GENOMIC DNA]</scope>
    <source>
        <strain evidence="4">ATCC 29082 / PCC 7421</strain>
    </source>
</reference>
<protein>
    <submittedName>
        <fullName evidence="3">Glr3371 protein</fullName>
    </submittedName>
</protein>
<dbReference type="STRING" id="251221.gene:10760882"/>
<dbReference type="PhylomeDB" id="Q7NG03"/>
<dbReference type="PANTHER" id="PTHR12521">
    <property type="entry name" value="PROTEIN C6ORF130"/>
    <property type="match status" value="1"/>
</dbReference>
<dbReference type="GO" id="GO:0006974">
    <property type="term" value="P:DNA damage response"/>
    <property type="evidence" value="ECO:0000318"/>
    <property type="project" value="GO_Central"/>
</dbReference>
<dbReference type="Gene3D" id="3.40.220.10">
    <property type="entry name" value="Leucine Aminopeptidase, subunit E, domain 1"/>
    <property type="match status" value="1"/>
</dbReference>
<dbReference type="InterPro" id="IPR043472">
    <property type="entry name" value="Macro_dom-like"/>
</dbReference>
<dbReference type="PROSITE" id="PS51154">
    <property type="entry name" value="MACRO"/>
    <property type="match status" value="1"/>
</dbReference>
<gene>
    <name evidence="3" type="ordered locus">glr3371</name>
</gene>
<dbReference type="GO" id="GO:0042278">
    <property type="term" value="P:purine nucleoside metabolic process"/>
    <property type="evidence" value="ECO:0000318"/>
    <property type="project" value="GO_Central"/>
</dbReference>
<dbReference type="InterPro" id="IPR002589">
    <property type="entry name" value="Macro_dom"/>
</dbReference>
<dbReference type="InterPro" id="IPR050892">
    <property type="entry name" value="ADP-ribose_metab_enzymes"/>
</dbReference>
<dbReference type="OrthoDB" id="9780211at2"/>
<evidence type="ECO:0000259" key="2">
    <source>
        <dbReference type="PROSITE" id="PS51154"/>
    </source>
</evidence>
<feature type="domain" description="Macro" evidence="2">
    <location>
        <begin position="1"/>
        <end position="193"/>
    </location>
</feature>
<evidence type="ECO:0000313" key="3">
    <source>
        <dbReference type="EMBL" id="BAC91312.1"/>
    </source>
</evidence>
<evidence type="ECO:0000313" key="4">
    <source>
        <dbReference type="Proteomes" id="UP000000557"/>
    </source>
</evidence>
<dbReference type="HOGENOM" id="CLU_049707_0_0_3"/>
<dbReference type="KEGG" id="gvi:glr3371"/>
<dbReference type="RefSeq" id="WP_011143360.1">
    <property type="nucleotide sequence ID" value="NC_005125.1"/>
</dbReference>
<dbReference type="eggNOG" id="COG2110">
    <property type="taxonomic scope" value="Bacteria"/>
</dbReference>
<reference evidence="3 4" key="1">
    <citation type="journal article" date="2003" name="DNA Res.">
        <title>Complete genome structure of Gloeobacter violaceus PCC 7421, a cyanobacterium that lacks thylakoids.</title>
        <authorList>
            <person name="Nakamura Y."/>
            <person name="Kaneko T."/>
            <person name="Sato S."/>
            <person name="Mimuro M."/>
            <person name="Miyashita H."/>
            <person name="Tsuchiya T."/>
            <person name="Sasamoto S."/>
            <person name="Watanabe A."/>
            <person name="Kawashima K."/>
            <person name="Kishida Y."/>
            <person name="Kiyokawa C."/>
            <person name="Kohara M."/>
            <person name="Matsumoto M."/>
            <person name="Matsuno A."/>
            <person name="Nakazaki N."/>
            <person name="Shimpo S."/>
            <person name="Takeuchi C."/>
            <person name="Yamada M."/>
            <person name="Tabata S."/>
        </authorList>
    </citation>
    <scope>NUCLEOTIDE SEQUENCE [LARGE SCALE GENOMIC DNA]</scope>
    <source>
        <strain evidence="4">ATCC 29082 / PCC 7421</strain>
    </source>
</reference>
<keyword evidence="4" id="KW-1185">Reference proteome</keyword>
<dbReference type="Proteomes" id="UP000000557">
    <property type="component" value="Chromosome"/>
</dbReference>
<sequence>MVELTKGDILSADAEALINTVNCVGVMGRGVALQFRKAYPENFKAYESACKRKEVRLGEVFVHDLHSFINPRYIINFPTKDHWKGSSRLSYIESGLRSLIGEVEKLGIRSLALPPLGCGLGGLDWREVRPLIEAAFAQVPWVHVLLFEPVGAPSPATMPKSNKKPSMSPGKAVLLGLMDRYLAALMDPFVTLLELHKLMYFMQEAGEALRLNYTKGTYGPYAENLRHVLNAIDGHYISGYGDGEDSPTKQIEPNAEAVGMALAFLEECPQTRERFERVIDLIEGFETSYGMELLSTVHWVAKTEGAGTPEKAVQFTHAWNDRKRTFEPRHIRVAWDILDDKGWLF</sequence>
<dbReference type="SMART" id="SM00506">
    <property type="entry name" value="A1pp"/>
    <property type="match status" value="1"/>
</dbReference>
<dbReference type="InParanoid" id="Q7NG03"/>
<organism evidence="3 4">
    <name type="scientific">Gloeobacter violaceus (strain ATCC 29082 / PCC 7421)</name>
    <dbReference type="NCBI Taxonomy" id="251221"/>
    <lineage>
        <taxon>Bacteria</taxon>
        <taxon>Bacillati</taxon>
        <taxon>Cyanobacteriota</taxon>
        <taxon>Cyanophyceae</taxon>
        <taxon>Gloeobacterales</taxon>
        <taxon>Gloeobacteraceae</taxon>
        <taxon>Gloeobacter</taxon>
    </lineage>
</organism>
<name>Q7NG03_GLOVI</name>